<dbReference type="PANTHER" id="PTHR31174">
    <property type="entry name" value="SEED MATURATION FAMILY PROTEIN"/>
    <property type="match status" value="1"/>
</dbReference>
<dbReference type="PANTHER" id="PTHR31174:SF40">
    <property type="entry name" value="SMP DOMAIN-CONTAINING PROTEIN"/>
    <property type="match status" value="1"/>
</dbReference>
<keyword evidence="2" id="KW-0677">Repeat</keyword>
<protein>
    <recommendedName>
        <fullName evidence="3">SMP domain-containing protein</fullName>
    </recommendedName>
</protein>
<name>A0A6A6MRE7_HEVBR</name>
<feature type="domain" description="SMP" evidence="3">
    <location>
        <begin position="154"/>
        <end position="197"/>
    </location>
</feature>
<reference evidence="4 5" key="1">
    <citation type="journal article" date="2020" name="Mol. Plant">
        <title>The Chromosome-Based Rubber Tree Genome Provides New Insights into Spurge Genome Evolution and Rubber Biosynthesis.</title>
        <authorList>
            <person name="Liu J."/>
            <person name="Shi C."/>
            <person name="Shi C.C."/>
            <person name="Li W."/>
            <person name="Zhang Q.J."/>
            <person name="Zhang Y."/>
            <person name="Li K."/>
            <person name="Lu H.F."/>
            <person name="Shi C."/>
            <person name="Zhu S.T."/>
            <person name="Xiao Z.Y."/>
            <person name="Nan H."/>
            <person name="Yue Y."/>
            <person name="Zhu X.G."/>
            <person name="Wu Y."/>
            <person name="Hong X.N."/>
            <person name="Fan G.Y."/>
            <person name="Tong Y."/>
            <person name="Zhang D."/>
            <person name="Mao C.L."/>
            <person name="Liu Y.L."/>
            <person name="Hao S.J."/>
            <person name="Liu W.Q."/>
            <person name="Lv M.Q."/>
            <person name="Zhang H.B."/>
            <person name="Liu Y."/>
            <person name="Hu-Tang G.R."/>
            <person name="Wang J.P."/>
            <person name="Wang J.H."/>
            <person name="Sun Y.H."/>
            <person name="Ni S.B."/>
            <person name="Chen W.B."/>
            <person name="Zhang X.C."/>
            <person name="Jiao Y.N."/>
            <person name="Eichler E.E."/>
            <person name="Li G.H."/>
            <person name="Liu X."/>
            <person name="Gao L.Z."/>
        </authorList>
    </citation>
    <scope>NUCLEOTIDE SEQUENCE [LARGE SCALE GENOMIC DNA]</scope>
    <source>
        <strain evidence="5">cv. GT1</strain>
        <tissue evidence="4">Leaf</tissue>
    </source>
</reference>
<feature type="domain" description="SMP" evidence="3">
    <location>
        <begin position="270"/>
        <end position="309"/>
    </location>
</feature>
<evidence type="ECO:0000256" key="1">
    <source>
        <dbReference type="ARBA" id="ARBA00010733"/>
    </source>
</evidence>
<gene>
    <name evidence="4" type="ORF">GH714_036944</name>
</gene>
<evidence type="ECO:0000259" key="3">
    <source>
        <dbReference type="Pfam" id="PF04927"/>
    </source>
</evidence>
<evidence type="ECO:0000313" key="4">
    <source>
        <dbReference type="EMBL" id="KAF2314856.1"/>
    </source>
</evidence>
<feature type="domain" description="SMP" evidence="3">
    <location>
        <begin position="230"/>
        <end position="263"/>
    </location>
</feature>
<feature type="domain" description="SMP" evidence="3">
    <location>
        <begin position="32"/>
        <end position="90"/>
    </location>
</feature>
<comment type="caution">
    <text evidence="4">The sequence shown here is derived from an EMBL/GenBank/DDBJ whole genome shotgun (WGS) entry which is preliminary data.</text>
</comment>
<accession>A0A6A6MRE7</accession>
<dbReference type="Proteomes" id="UP000467840">
    <property type="component" value="Chromosome 15"/>
</dbReference>
<dbReference type="InterPro" id="IPR007011">
    <property type="entry name" value="LEA_SMP_dom"/>
</dbReference>
<sequence>MNDESKTTLFDVLAVYVDPRVPAAYPGSALGITIDEALEATAYSATGDKPVDQNDAAAIKAVEVRAPRSNETPSTGIGAQAQSAADLNTRLMNDESKTTFSDVLAETSLSIRASCRYQSSRGGAPCSNETPSTGIGAQAQSAADLNTRLMNDERDKPVDQSDAAAIKAVEVRAPRSNETPSTGIGAQAQSAANLNTRLMNDESKTTLSDVLAVHVGPRVPAAFPGSALGITIGEALQATAYSATGDKPVDQSDAAAIKAVEDATTKLPRDNNDTEGMIGAELRNKPDVMRTTPGGVAASKAAAARLNQNP</sequence>
<evidence type="ECO:0000313" key="5">
    <source>
        <dbReference type="Proteomes" id="UP000467840"/>
    </source>
</evidence>
<organism evidence="4 5">
    <name type="scientific">Hevea brasiliensis</name>
    <name type="common">Para rubber tree</name>
    <name type="synonym">Siphonia brasiliensis</name>
    <dbReference type="NCBI Taxonomy" id="3981"/>
    <lineage>
        <taxon>Eukaryota</taxon>
        <taxon>Viridiplantae</taxon>
        <taxon>Streptophyta</taxon>
        <taxon>Embryophyta</taxon>
        <taxon>Tracheophyta</taxon>
        <taxon>Spermatophyta</taxon>
        <taxon>Magnoliopsida</taxon>
        <taxon>eudicotyledons</taxon>
        <taxon>Gunneridae</taxon>
        <taxon>Pentapetalae</taxon>
        <taxon>rosids</taxon>
        <taxon>fabids</taxon>
        <taxon>Malpighiales</taxon>
        <taxon>Euphorbiaceae</taxon>
        <taxon>Crotonoideae</taxon>
        <taxon>Micrandreae</taxon>
        <taxon>Hevea</taxon>
    </lineage>
</organism>
<dbReference type="AlphaFoldDB" id="A0A6A6MRE7"/>
<dbReference type="EMBL" id="JAAGAX010000005">
    <property type="protein sequence ID" value="KAF2314856.1"/>
    <property type="molecule type" value="Genomic_DNA"/>
</dbReference>
<dbReference type="Pfam" id="PF04927">
    <property type="entry name" value="SMP"/>
    <property type="match status" value="4"/>
</dbReference>
<dbReference type="InterPro" id="IPR042971">
    <property type="entry name" value="LEA_SMP"/>
</dbReference>
<proteinExistence type="inferred from homology"/>
<keyword evidence="5" id="KW-1185">Reference proteome</keyword>
<evidence type="ECO:0000256" key="2">
    <source>
        <dbReference type="ARBA" id="ARBA00022737"/>
    </source>
</evidence>
<comment type="similarity">
    <text evidence="1">Belongs to the LEA type SMP family.</text>
</comment>